<keyword evidence="3" id="KW-1185">Reference proteome</keyword>
<feature type="region of interest" description="Disordered" evidence="1">
    <location>
        <begin position="251"/>
        <end position="274"/>
    </location>
</feature>
<dbReference type="OrthoDB" id="8899263at2759"/>
<dbReference type="RefSeq" id="XP_013858249.1">
    <property type="nucleotide sequence ID" value="XM_014002795.1"/>
</dbReference>
<evidence type="ECO:0000313" key="5">
    <source>
        <dbReference type="RefSeq" id="XP_013858249.1"/>
    </source>
</evidence>
<keyword evidence="2" id="KW-0732">Signal</keyword>
<evidence type="ECO:0000256" key="2">
    <source>
        <dbReference type="SAM" id="SignalP"/>
    </source>
</evidence>
<dbReference type="KEGG" id="alim:106513801"/>
<feature type="chain" id="PRO_5014289801" evidence="2">
    <location>
        <begin position="23"/>
        <end position="274"/>
    </location>
</feature>
<feature type="compositionally biased region" description="Basic and acidic residues" evidence="1">
    <location>
        <begin position="166"/>
        <end position="180"/>
    </location>
</feature>
<feature type="signal peptide" evidence="2">
    <location>
        <begin position="1"/>
        <end position="22"/>
    </location>
</feature>
<feature type="compositionally biased region" description="Low complexity" evidence="1">
    <location>
        <begin position="27"/>
        <end position="45"/>
    </location>
</feature>
<dbReference type="GeneID" id="106513801"/>
<dbReference type="Proteomes" id="UP000192220">
    <property type="component" value="Unplaced"/>
</dbReference>
<feature type="region of interest" description="Disordered" evidence="1">
    <location>
        <begin position="139"/>
        <end position="182"/>
    </location>
</feature>
<evidence type="ECO:0000313" key="3">
    <source>
        <dbReference type="Proteomes" id="UP000192220"/>
    </source>
</evidence>
<evidence type="ECO:0000313" key="4">
    <source>
        <dbReference type="RefSeq" id="XP_013858248.1"/>
    </source>
</evidence>
<feature type="region of interest" description="Disordered" evidence="1">
    <location>
        <begin position="27"/>
        <end position="61"/>
    </location>
</feature>
<dbReference type="AlphaFoldDB" id="A0A2I4ARX7"/>
<protein>
    <submittedName>
        <fullName evidence="4 5">Uncharacterized protein LOC106513801</fullName>
    </submittedName>
</protein>
<organism evidence="3 4">
    <name type="scientific">Austrofundulus limnaeus</name>
    <name type="common">Annual killifish</name>
    <dbReference type="NCBI Taxonomy" id="52670"/>
    <lineage>
        <taxon>Eukaryota</taxon>
        <taxon>Metazoa</taxon>
        <taxon>Chordata</taxon>
        <taxon>Craniata</taxon>
        <taxon>Vertebrata</taxon>
        <taxon>Euteleostomi</taxon>
        <taxon>Actinopterygii</taxon>
        <taxon>Neopterygii</taxon>
        <taxon>Teleostei</taxon>
        <taxon>Neoteleostei</taxon>
        <taxon>Acanthomorphata</taxon>
        <taxon>Ovalentaria</taxon>
        <taxon>Atherinomorphae</taxon>
        <taxon>Cyprinodontiformes</taxon>
        <taxon>Rivulidae</taxon>
        <taxon>Austrofundulus</taxon>
    </lineage>
</organism>
<feature type="compositionally biased region" description="Low complexity" evidence="1">
    <location>
        <begin position="144"/>
        <end position="162"/>
    </location>
</feature>
<gene>
    <name evidence="4 5" type="primary">LOC106513801</name>
</gene>
<reference evidence="4 5" key="1">
    <citation type="submission" date="2025-04" db="UniProtKB">
        <authorList>
            <consortium name="RefSeq"/>
        </authorList>
    </citation>
    <scope>IDENTIFICATION</scope>
    <source>
        <strain evidence="4 5">Quisiro</strain>
        <tissue evidence="4 5">Liver</tissue>
    </source>
</reference>
<evidence type="ECO:0000256" key="1">
    <source>
        <dbReference type="SAM" id="MobiDB-lite"/>
    </source>
</evidence>
<name>A0A2I4ARX7_AUSLI</name>
<dbReference type="RefSeq" id="XP_013858248.1">
    <property type="nucleotide sequence ID" value="XM_014002794.1"/>
</dbReference>
<accession>A0A2I4ARX7</accession>
<proteinExistence type="predicted"/>
<sequence>MMTAVFYLRAFLCAMLILSTHGFPIKGSKSQDQSSGGSYTDSHSSNWERPGGHYSPMSYSPARDVPMVGPSSYQFETNPASGNLLSGTLPAGYAVGAGYVPVVPAQLGYADSAQPSPPETKWTVPSIFEKGLADNEALSSNDFSSSAELAPAAPSGPGLQSGETSSVKKEAEHGKFHGETEEVGYSAGPGFAMDSVGPWVYPNLYPYPLPHPYPQFDYRLLYGLYPPGTYSTFNKQHEKGKDYYQSIHYMKEHGPDTPGSHGSEQQKKIYPYGA</sequence>